<organism evidence="2 3">
    <name type="scientific">Oceanibaculum indicum P24</name>
    <dbReference type="NCBI Taxonomy" id="1207063"/>
    <lineage>
        <taxon>Bacteria</taxon>
        <taxon>Pseudomonadati</taxon>
        <taxon>Pseudomonadota</taxon>
        <taxon>Alphaproteobacteria</taxon>
        <taxon>Rhodospirillales</taxon>
        <taxon>Oceanibaculaceae</taxon>
        <taxon>Oceanibaculum</taxon>
    </lineage>
</organism>
<evidence type="ECO:0000313" key="2">
    <source>
        <dbReference type="EMBL" id="EKE74831.1"/>
    </source>
</evidence>
<comment type="caution">
    <text evidence="2">The sequence shown here is derived from an EMBL/GenBank/DDBJ whole genome shotgun (WGS) entry which is preliminary data.</text>
</comment>
<dbReference type="AlphaFoldDB" id="K2IWH5"/>
<dbReference type="PATRIC" id="fig|1207063.3.peg.2384"/>
<protein>
    <recommendedName>
        <fullName evidence="1">eCIS core domain-containing protein</fullName>
    </recommendedName>
</protein>
<sequence>MRLSVIQGRFRAGALPGSVIQRHGGGEAFQVPATMAARLGMPGGGQPLPPTIQRHMEGLLGVPLGDVRVRVGPEASALGAVAFTMGSTIHFAPGRYDPGSRQGLQLLGHELAHVVQQRQGRVANPFGNGIAVVSDRALEAQADAIGIKAAMAASAAPSMQMKGRMQAGPMPLRPGTAGGGQVAQPMFGLETLASYAMPALGYVGSMIAAHPYIATAIGAGILYDQFKSYIWGSTKLNTLLGLSDPAAYKLTIISWHGDASTFAAMHENARMSTQKRGRDGTELSRYQILFKSVLVWPVNVVLGHVSVELADMTGKVIFIKGYWPTGVKDDSTEYIGVSSTRETFHISQKQADRLVAAIDKSEKAPARFAWTGYGGDSCASWALKMMRTAGVSGGTFFDRYMLSLPKLVAWTGGKKSGHAHAL</sequence>
<evidence type="ECO:0000313" key="3">
    <source>
        <dbReference type="Proteomes" id="UP000006746"/>
    </source>
</evidence>
<keyword evidence="3" id="KW-1185">Reference proteome</keyword>
<feature type="domain" description="eCIS core" evidence="1">
    <location>
        <begin position="47"/>
        <end position="120"/>
    </location>
</feature>
<proteinExistence type="predicted"/>
<reference evidence="2 3" key="1">
    <citation type="journal article" date="2012" name="J. Bacteriol.">
        <title>Genome Sequence of Oceanibaculum indicum Type Strain P24.</title>
        <authorList>
            <person name="Lai Q."/>
            <person name="Shao Z."/>
        </authorList>
    </citation>
    <scope>NUCLEOTIDE SEQUENCE [LARGE SCALE GENOMIC DNA]</scope>
    <source>
        <strain evidence="2 3">P24</strain>
    </source>
</reference>
<evidence type="ECO:0000259" key="1">
    <source>
        <dbReference type="Pfam" id="PF13699"/>
    </source>
</evidence>
<dbReference type="EMBL" id="AMRL01000014">
    <property type="protein sequence ID" value="EKE74831.1"/>
    <property type="molecule type" value="Genomic_DNA"/>
</dbReference>
<name>K2IWH5_9PROT</name>
<dbReference type="InterPro" id="IPR025295">
    <property type="entry name" value="eCIS_core_dom"/>
</dbReference>
<dbReference type="Proteomes" id="UP000006746">
    <property type="component" value="Unassembled WGS sequence"/>
</dbReference>
<dbReference type="RefSeq" id="WP_008944965.1">
    <property type="nucleotide sequence ID" value="NZ_AMRL01000014.1"/>
</dbReference>
<accession>K2IWH5</accession>
<dbReference type="STRING" id="1207063.P24_11797"/>
<gene>
    <name evidence="2" type="ORF">P24_11797</name>
</gene>
<dbReference type="Pfam" id="PF13699">
    <property type="entry name" value="eCIS_core"/>
    <property type="match status" value="1"/>
</dbReference>
<dbReference type="eggNOG" id="COG1652">
    <property type="taxonomic scope" value="Bacteria"/>
</dbReference>